<evidence type="ECO:0000256" key="5">
    <source>
        <dbReference type="ARBA" id="ARBA00023285"/>
    </source>
</evidence>
<accession>A0ABM8BJ09</accession>
<dbReference type="InterPro" id="IPR036724">
    <property type="entry name" value="Cobalamin-bd_sf"/>
</dbReference>
<evidence type="ECO:0000313" key="8">
    <source>
        <dbReference type="Proteomes" id="UP001060771"/>
    </source>
</evidence>
<name>A0ABM8BJ09_9CREN</name>
<dbReference type="InterPro" id="IPR006158">
    <property type="entry name" value="Cobalamin-bd"/>
</dbReference>
<keyword evidence="5" id="KW-0170">Cobalt</keyword>
<evidence type="ECO:0000256" key="4">
    <source>
        <dbReference type="ARBA" id="ARBA00023235"/>
    </source>
</evidence>
<dbReference type="PANTHER" id="PTHR48101">
    <property type="entry name" value="METHYLMALONYL-COA MUTASE, MITOCHONDRIAL-RELATED"/>
    <property type="match status" value="1"/>
</dbReference>
<protein>
    <submittedName>
        <fullName evidence="7">Methylmalonyl-CoA mutase</fullName>
    </submittedName>
</protein>
<dbReference type="SUPFAM" id="SSF52242">
    <property type="entry name" value="Cobalamin (vitamin B12)-binding domain"/>
    <property type="match status" value="1"/>
</dbReference>
<dbReference type="InterPro" id="IPR006159">
    <property type="entry name" value="Acid_CoA_mut_C"/>
</dbReference>
<comment type="cofactor">
    <cofactor evidence="1">
        <name>adenosylcob(III)alamin</name>
        <dbReference type="ChEBI" id="CHEBI:18408"/>
    </cofactor>
</comment>
<keyword evidence="2" id="KW-0846">Cobalamin</keyword>
<dbReference type="EMBL" id="AP026830">
    <property type="protein sequence ID" value="BDR90948.1"/>
    <property type="molecule type" value="Genomic_DNA"/>
</dbReference>
<organism evidence="7 8">
    <name type="scientific">Vulcanisaeta souniana JCM 11219</name>
    <dbReference type="NCBI Taxonomy" id="1293586"/>
    <lineage>
        <taxon>Archaea</taxon>
        <taxon>Thermoproteota</taxon>
        <taxon>Thermoprotei</taxon>
        <taxon>Thermoproteales</taxon>
        <taxon>Thermoproteaceae</taxon>
        <taxon>Vulcanisaeta</taxon>
    </lineage>
</organism>
<dbReference type="CDD" id="cd02071">
    <property type="entry name" value="MM_CoA_mut_B12_BD"/>
    <property type="match status" value="1"/>
</dbReference>
<dbReference type="PROSITE" id="PS51332">
    <property type="entry name" value="B12_BINDING"/>
    <property type="match status" value="1"/>
</dbReference>
<evidence type="ECO:0000256" key="3">
    <source>
        <dbReference type="ARBA" id="ARBA00022723"/>
    </source>
</evidence>
<keyword evidence="4" id="KW-0413">Isomerase</keyword>
<reference evidence="8" key="1">
    <citation type="submission" date="2022-09" db="EMBL/GenBank/DDBJ databases">
        <title>Complete genome sequence of Vulcanisaeta souniana.</title>
        <authorList>
            <person name="Kato S."/>
            <person name="Itoh T."/>
            <person name="Ohkuma M."/>
        </authorList>
    </citation>
    <scope>NUCLEOTIDE SEQUENCE [LARGE SCALE GENOMIC DNA]</scope>
    <source>
        <strain evidence="8">JCM 11219</strain>
    </source>
</reference>
<keyword evidence="8" id="KW-1185">Reference proteome</keyword>
<proteinExistence type="predicted"/>
<evidence type="ECO:0000256" key="1">
    <source>
        <dbReference type="ARBA" id="ARBA00001922"/>
    </source>
</evidence>
<keyword evidence="3" id="KW-0479">Metal-binding</keyword>
<dbReference type="NCBIfam" id="TIGR00640">
    <property type="entry name" value="acid_CoA_mut_C"/>
    <property type="match status" value="1"/>
</dbReference>
<dbReference type="PANTHER" id="PTHR48101:SF1">
    <property type="entry name" value="METHYLMALONYL-COA MUTASE, LARGE SUBUNIT"/>
    <property type="match status" value="1"/>
</dbReference>
<evidence type="ECO:0000259" key="6">
    <source>
        <dbReference type="PROSITE" id="PS51332"/>
    </source>
</evidence>
<dbReference type="Proteomes" id="UP001060771">
    <property type="component" value="Chromosome"/>
</dbReference>
<feature type="domain" description="B12-binding" evidence="6">
    <location>
        <begin position="5"/>
        <end position="132"/>
    </location>
</feature>
<evidence type="ECO:0000313" key="7">
    <source>
        <dbReference type="EMBL" id="BDR90948.1"/>
    </source>
</evidence>
<gene>
    <name evidence="7" type="ORF">Vsou_00410</name>
</gene>
<evidence type="ECO:0000256" key="2">
    <source>
        <dbReference type="ARBA" id="ARBA00022628"/>
    </source>
</evidence>
<dbReference type="Gene3D" id="3.40.50.280">
    <property type="entry name" value="Cobalamin-binding domain"/>
    <property type="match status" value="1"/>
</dbReference>
<sequence length="132" mass="14071">MHMPKPKIIIAKLGLDGHDRGAKVIARALAEAGFEVVYTGIRQTPSQVIETAIQEDAKLIGVSILSGSHMELVGELMKIMRERGVNIPVLVGGIIPPEDRDALLKMGVAAVYGPGTPLREIIDIVKKLVGAS</sequence>
<dbReference type="Pfam" id="PF02310">
    <property type="entry name" value="B12-binding"/>
    <property type="match status" value="1"/>
</dbReference>